<keyword evidence="2" id="KW-1185">Reference proteome</keyword>
<organism evidence="1 2">
    <name type="scientific">Piloderma croceum (strain F 1598)</name>
    <dbReference type="NCBI Taxonomy" id="765440"/>
    <lineage>
        <taxon>Eukaryota</taxon>
        <taxon>Fungi</taxon>
        <taxon>Dikarya</taxon>
        <taxon>Basidiomycota</taxon>
        <taxon>Agaricomycotina</taxon>
        <taxon>Agaricomycetes</taxon>
        <taxon>Agaricomycetidae</taxon>
        <taxon>Atheliales</taxon>
        <taxon>Atheliaceae</taxon>
        <taxon>Piloderma</taxon>
    </lineage>
</organism>
<dbReference type="AlphaFoldDB" id="A0A0C3ELJ1"/>
<dbReference type="PROSITE" id="PS00109">
    <property type="entry name" value="PROTEIN_KINASE_TYR"/>
    <property type="match status" value="1"/>
</dbReference>
<dbReference type="SUPFAM" id="SSF56112">
    <property type="entry name" value="Protein kinase-like (PK-like)"/>
    <property type="match status" value="1"/>
</dbReference>
<evidence type="ECO:0000313" key="1">
    <source>
        <dbReference type="EMBL" id="KIM73455.1"/>
    </source>
</evidence>
<dbReference type="PANTHER" id="PTHR37171">
    <property type="entry name" value="SERINE/THREONINE-PROTEIN KINASE YRZF-RELATED"/>
    <property type="match status" value="1"/>
</dbReference>
<proteinExistence type="predicted"/>
<dbReference type="PANTHER" id="PTHR37171:SF1">
    <property type="entry name" value="SERINE_THREONINE-PROTEIN KINASE YRZF-RELATED"/>
    <property type="match status" value="1"/>
</dbReference>
<dbReference type="InterPro" id="IPR008266">
    <property type="entry name" value="Tyr_kinase_AS"/>
</dbReference>
<dbReference type="Gene3D" id="1.10.510.10">
    <property type="entry name" value="Transferase(Phosphotransferase) domain 1"/>
    <property type="match status" value="1"/>
</dbReference>
<dbReference type="HOGENOM" id="CLU_047433_0_0_1"/>
<reference evidence="1 2" key="1">
    <citation type="submission" date="2014-04" db="EMBL/GenBank/DDBJ databases">
        <authorList>
            <consortium name="DOE Joint Genome Institute"/>
            <person name="Kuo A."/>
            <person name="Tarkka M."/>
            <person name="Buscot F."/>
            <person name="Kohler A."/>
            <person name="Nagy L.G."/>
            <person name="Floudas D."/>
            <person name="Copeland A."/>
            <person name="Barry K.W."/>
            <person name="Cichocki N."/>
            <person name="Veneault-Fourrey C."/>
            <person name="LaButti K."/>
            <person name="Lindquist E.A."/>
            <person name="Lipzen A."/>
            <person name="Lundell T."/>
            <person name="Morin E."/>
            <person name="Murat C."/>
            <person name="Sun H."/>
            <person name="Tunlid A."/>
            <person name="Henrissat B."/>
            <person name="Grigoriev I.V."/>
            <person name="Hibbett D.S."/>
            <person name="Martin F."/>
            <person name="Nordberg H.P."/>
            <person name="Cantor M.N."/>
            <person name="Hua S.X."/>
        </authorList>
    </citation>
    <scope>NUCLEOTIDE SEQUENCE [LARGE SCALE GENOMIC DNA]</scope>
    <source>
        <strain evidence="1 2">F 1598</strain>
    </source>
</reference>
<accession>A0A0C3ELJ1</accession>
<protein>
    <submittedName>
        <fullName evidence="1">Uncharacterized protein</fullName>
    </submittedName>
</protein>
<dbReference type="InterPro" id="IPR052396">
    <property type="entry name" value="Meiotic_Drive_Suppr_Kinase"/>
</dbReference>
<evidence type="ECO:0000313" key="2">
    <source>
        <dbReference type="Proteomes" id="UP000054166"/>
    </source>
</evidence>
<dbReference type="Proteomes" id="UP000054166">
    <property type="component" value="Unassembled WGS sequence"/>
</dbReference>
<dbReference type="GO" id="GO:0004672">
    <property type="term" value="F:protein kinase activity"/>
    <property type="evidence" value="ECO:0007669"/>
    <property type="project" value="InterPro"/>
</dbReference>
<name>A0A0C3ELJ1_PILCF</name>
<dbReference type="EMBL" id="KN833081">
    <property type="protein sequence ID" value="KIM73455.1"/>
    <property type="molecule type" value="Genomic_DNA"/>
</dbReference>
<dbReference type="InterPro" id="IPR009330">
    <property type="entry name" value="LipoPS_heptP_kinase"/>
</dbReference>
<dbReference type="InParanoid" id="A0A0C3ELJ1"/>
<dbReference type="STRING" id="765440.A0A0C3ELJ1"/>
<dbReference type="OrthoDB" id="2749470at2759"/>
<dbReference type="Pfam" id="PF06176">
    <property type="entry name" value="WaaY"/>
    <property type="match status" value="1"/>
</dbReference>
<reference evidence="2" key="2">
    <citation type="submission" date="2015-01" db="EMBL/GenBank/DDBJ databases">
        <title>Evolutionary Origins and Diversification of the Mycorrhizal Mutualists.</title>
        <authorList>
            <consortium name="DOE Joint Genome Institute"/>
            <consortium name="Mycorrhizal Genomics Consortium"/>
            <person name="Kohler A."/>
            <person name="Kuo A."/>
            <person name="Nagy L.G."/>
            <person name="Floudas D."/>
            <person name="Copeland A."/>
            <person name="Barry K.W."/>
            <person name="Cichocki N."/>
            <person name="Veneault-Fourrey C."/>
            <person name="LaButti K."/>
            <person name="Lindquist E.A."/>
            <person name="Lipzen A."/>
            <person name="Lundell T."/>
            <person name="Morin E."/>
            <person name="Murat C."/>
            <person name="Riley R."/>
            <person name="Ohm R."/>
            <person name="Sun H."/>
            <person name="Tunlid A."/>
            <person name="Henrissat B."/>
            <person name="Grigoriev I.V."/>
            <person name="Hibbett D.S."/>
            <person name="Martin F."/>
        </authorList>
    </citation>
    <scope>NUCLEOTIDE SEQUENCE [LARGE SCALE GENOMIC DNA]</scope>
    <source>
        <strain evidence="2">F 1598</strain>
    </source>
</reference>
<dbReference type="InterPro" id="IPR011009">
    <property type="entry name" value="Kinase-like_dom_sf"/>
</dbReference>
<gene>
    <name evidence="1" type="ORF">PILCRDRAFT_81099</name>
</gene>
<sequence length="475" mass="54367">MRTTLPDLHFSYPSYISGNYIRPEPQRHPRPNLQSLLPWSTFENDIHQAILAAMATKRIPIGSELEVDGLAHRQRMIEIRCEEEVRAYADNRIHDTAADVLDYLGVVGHFRRTITGYNATIGEPDFVWFSKEIERPTLPIEYNTDWETEFTNLEELWLRQYTSQWKPSEQERRSRDALLQIYGYMTFNDNDYGVLSNLTHSWFFRRIRAEGGMIFQCACVELNGGSISMLKAFVGIVLLAEKNLSLASPAMSLVPSNLYFSSDLNIAKQERQEAIIAAQNYKMLPIGGTYPCLPIDIRLCQWIRPSIHHSEKGGCVTRAKFPLDCKDQMEITVICKLIDVFRNIDSIEWLESEAQTYANLITLQGQVIPRIHGYYDLWGIVKFLMLQDVGVALLEGEAIPHDLCQRMKIALGRIHAAGYIHGDIARRNFCVNGQEVFLVDLEMARAGTAREQQEEMTEVDLICNSTLTSSLHDRK</sequence>